<dbReference type="GO" id="GO:0016787">
    <property type="term" value="F:hydrolase activity"/>
    <property type="evidence" value="ECO:0007669"/>
    <property type="project" value="UniProtKB-KW"/>
</dbReference>
<dbReference type="PANTHER" id="PTHR43798:SF33">
    <property type="entry name" value="HYDROLASE, PUTATIVE (AFU_ORTHOLOGUE AFUA_2G14860)-RELATED"/>
    <property type="match status" value="1"/>
</dbReference>
<dbReference type="KEGG" id="bcop:JD108_14420"/>
<evidence type="ECO:0000313" key="4">
    <source>
        <dbReference type="Proteomes" id="UP000595847"/>
    </source>
</evidence>
<dbReference type="Proteomes" id="UP000595847">
    <property type="component" value="Chromosome"/>
</dbReference>
<dbReference type="InterPro" id="IPR050266">
    <property type="entry name" value="AB_hydrolase_sf"/>
</dbReference>
<sequence length="249" mass="27847">MPLVCIHAPGIGLMNFLHLGALADTFRLILPDLPGHGESTPLPLPYTFSDLADVLDEFVRTLGHQKAIVLGYSLGASIAMEWCLRHPETIAGLVLVSGFSEVRDLYMHTRFLMAKAAVSLRAGALLARSTAASHLDDPAEQKRWIAYARKTDPATLRCMFDAGHRYACTDKLASIHQPTLLLFGEKDRQMHDYAKLMKERLPNSRLILVPRVKHQIVTRTPEAVDRYCREFFSETAVGQTESTRPPEQK</sequence>
<dbReference type="InterPro" id="IPR000073">
    <property type="entry name" value="AB_hydrolase_1"/>
</dbReference>
<dbReference type="EMBL" id="CP066308">
    <property type="protein sequence ID" value="QQE76639.1"/>
    <property type="molecule type" value="Genomic_DNA"/>
</dbReference>
<gene>
    <name evidence="2" type="ORF">JD108_14420</name>
    <name evidence="3" type="ORF">KDJ56_14365</name>
</gene>
<accession>A0A7T5EQ01</accession>
<evidence type="ECO:0000313" key="2">
    <source>
        <dbReference type="EMBL" id="QQE76639.1"/>
    </source>
</evidence>
<keyword evidence="2" id="KW-0378">Hydrolase</keyword>
<reference evidence="2 4" key="1">
    <citation type="submission" date="2020-12" db="EMBL/GenBank/DDBJ databases">
        <title>strain FJAT-54423T represents a novel species of the genus Brevibacillus.</title>
        <authorList>
            <person name="Tang R."/>
        </authorList>
    </citation>
    <scope>NUCLEOTIDE SEQUENCE [LARGE SCALE GENOMIC DNA]</scope>
    <source>
        <strain evidence="2 4">FJAT-54423</strain>
    </source>
</reference>
<dbReference type="PRINTS" id="PR00111">
    <property type="entry name" value="ABHYDROLASE"/>
</dbReference>
<evidence type="ECO:0000259" key="1">
    <source>
        <dbReference type="Pfam" id="PF00561"/>
    </source>
</evidence>
<dbReference type="InterPro" id="IPR029058">
    <property type="entry name" value="AB_hydrolase_fold"/>
</dbReference>
<proteinExistence type="predicted"/>
<protein>
    <submittedName>
        <fullName evidence="2">Alpha/beta hydrolase</fullName>
    </submittedName>
</protein>
<dbReference type="Proteomes" id="UP000677234">
    <property type="component" value="Chromosome"/>
</dbReference>
<dbReference type="Gene3D" id="3.40.50.1820">
    <property type="entry name" value="alpha/beta hydrolase"/>
    <property type="match status" value="1"/>
</dbReference>
<dbReference type="AlphaFoldDB" id="A0A7T5EQ01"/>
<dbReference type="GO" id="GO:0016020">
    <property type="term" value="C:membrane"/>
    <property type="evidence" value="ECO:0007669"/>
    <property type="project" value="TreeGrafter"/>
</dbReference>
<evidence type="ECO:0000313" key="3">
    <source>
        <dbReference type="EMBL" id="QUO43712.1"/>
    </source>
</evidence>
<dbReference type="Pfam" id="PF00561">
    <property type="entry name" value="Abhydrolase_1"/>
    <property type="match status" value="1"/>
</dbReference>
<keyword evidence="5" id="KW-1185">Reference proteome</keyword>
<feature type="domain" description="AB hydrolase-1" evidence="1">
    <location>
        <begin position="2"/>
        <end position="214"/>
    </location>
</feature>
<name>A0A7T5EQ01_9BACL</name>
<reference evidence="3" key="2">
    <citation type="submission" date="2021-04" db="EMBL/GenBank/DDBJ databases">
        <title>Brevibacillus composti FJAT-54423, complete genome.</title>
        <authorList>
            <person name="Tang R."/>
        </authorList>
    </citation>
    <scope>NUCLEOTIDE SEQUENCE</scope>
    <source>
        <strain evidence="3">FJAT-54424</strain>
    </source>
</reference>
<dbReference type="PANTHER" id="PTHR43798">
    <property type="entry name" value="MONOACYLGLYCEROL LIPASE"/>
    <property type="match status" value="1"/>
</dbReference>
<evidence type="ECO:0000313" key="5">
    <source>
        <dbReference type="Proteomes" id="UP000677234"/>
    </source>
</evidence>
<dbReference type="EMBL" id="CP073708">
    <property type="protein sequence ID" value="QUO43712.1"/>
    <property type="molecule type" value="Genomic_DNA"/>
</dbReference>
<organism evidence="2 4">
    <name type="scientific">Brevibacillus composti</name>
    <dbReference type="NCBI Taxonomy" id="2796470"/>
    <lineage>
        <taxon>Bacteria</taxon>
        <taxon>Bacillati</taxon>
        <taxon>Bacillota</taxon>
        <taxon>Bacilli</taxon>
        <taxon>Bacillales</taxon>
        <taxon>Paenibacillaceae</taxon>
        <taxon>Brevibacillus</taxon>
    </lineage>
</organism>
<dbReference type="SUPFAM" id="SSF53474">
    <property type="entry name" value="alpha/beta-Hydrolases"/>
    <property type="match status" value="1"/>
</dbReference>